<dbReference type="Pfam" id="PF00270">
    <property type="entry name" value="DEAD"/>
    <property type="match status" value="1"/>
</dbReference>
<dbReference type="GO" id="GO:0003724">
    <property type="term" value="F:RNA helicase activity"/>
    <property type="evidence" value="ECO:0007669"/>
    <property type="project" value="TreeGrafter"/>
</dbReference>
<dbReference type="AlphaFoldDB" id="A0AB33IQD6"/>
<accession>A0AB33IQD6</accession>
<keyword evidence="9" id="KW-0051">Antiviral defense</keyword>
<keyword evidence="8" id="KW-0067">ATP-binding</keyword>
<dbReference type="PANTHER" id="PTHR47963">
    <property type="entry name" value="DEAD-BOX ATP-DEPENDENT RNA HELICASE 47, MITOCHONDRIAL"/>
    <property type="match status" value="1"/>
</dbReference>
<dbReference type="InterPro" id="IPR027417">
    <property type="entry name" value="P-loop_NTPase"/>
</dbReference>
<dbReference type="CDD" id="cd09641">
    <property type="entry name" value="Cas3''_I"/>
    <property type="match status" value="1"/>
</dbReference>
<dbReference type="Pfam" id="PF22590">
    <property type="entry name" value="Cas3-like_C_2"/>
    <property type="match status" value="1"/>
</dbReference>
<dbReference type="InterPro" id="IPR006483">
    <property type="entry name" value="CRISPR-assoc_Cas3_HD"/>
</dbReference>
<dbReference type="SMART" id="SM00490">
    <property type="entry name" value="HELICc"/>
    <property type="match status" value="1"/>
</dbReference>
<dbReference type="InterPro" id="IPR006474">
    <property type="entry name" value="Helicase_Cas3_CRISPR-ass_core"/>
</dbReference>
<evidence type="ECO:0000259" key="10">
    <source>
        <dbReference type="PROSITE" id="PS51643"/>
    </source>
</evidence>
<dbReference type="GO" id="GO:0016787">
    <property type="term" value="F:hydrolase activity"/>
    <property type="evidence" value="ECO:0007669"/>
    <property type="project" value="UniProtKB-KW"/>
</dbReference>
<evidence type="ECO:0000256" key="7">
    <source>
        <dbReference type="ARBA" id="ARBA00022806"/>
    </source>
</evidence>
<dbReference type="NCBIfam" id="TIGR01596">
    <property type="entry name" value="cas3_HD"/>
    <property type="match status" value="1"/>
</dbReference>
<dbReference type="Gene3D" id="1.10.3210.30">
    <property type="match status" value="1"/>
</dbReference>
<keyword evidence="6" id="KW-0378">Hydrolase</keyword>
<evidence type="ECO:0000256" key="6">
    <source>
        <dbReference type="ARBA" id="ARBA00022801"/>
    </source>
</evidence>
<evidence type="ECO:0000256" key="2">
    <source>
        <dbReference type="ARBA" id="ARBA00009046"/>
    </source>
</evidence>
<dbReference type="GO" id="GO:0004518">
    <property type="term" value="F:nuclease activity"/>
    <property type="evidence" value="ECO:0007669"/>
    <property type="project" value="UniProtKB-KW"/>
</dbReference>
<dbReference type="InterPro" id="IPR038257">
    <property type="entry name" value="CRISPR-assoc_Cas3_HD_sf"/>
</dbReference>
<keyword evidence="7" id="KW-0347">Helicase</keyword>
<name>A0AB33IQD6_9BACT</name>
<dbReference type="InterPro" id="IPR006674">
    <property type="entry name" value="HD_domain"/>
</dbReference>
<dbReference type="InterPro" id="IPR054712">
    <property type="entry name" value="Cas3-like_dom"/>
</dbReference>
<dbReference type="PROSITE" id="PS51643">
    <property type="entry name" value="HD_CAS3"/>
    <property type="match status" value="1"/>
</dbReference>
<comment type="similarity">
    <text evidence="2">In the central section; belongs to the CRISPR-associated helicase Cas3 family.</text>
</comment>
<evidence type="ECO:0000256" key="4">
    <source>
        <dbReference type="ARBA" id="ARBA00022723"/>
    </source>
</evidence>
<evidence type="ECO:0000256" key="1">
    <source>
        <dbReference type="ARBA" id="ARBA00006847"/>
    </source>
</evidence>
<dbReference type="GO" id="GO:0046872">
    <property type="term" value="F:metal ion binding"/>
    <property type="evidence" value="ECO:0007669"/>
    <property type="project" value="UniProtKB-KW"/>
</dbReference>
<dbReference type="SUPFAM" id="SSF109604">
    <property type="entry name" value="HD-domain/PDEase-like"/>
    <property type="match status" value="1"/>
</dbReference>
<dbReference type="InterPro" id="IPR050547">
    <property type="entry name" value="DEAD_box_RNA_helicases"/>
</dbReference>
<protein>
    <submittedName>
        <fullName evidence="11">CRISPR-associated helicase/endonuclease Cas3</fullName>
    </submittedName>
</protein>
<evidence type="ECO:0000256" key="9">
    <source>
        <dbReference type="ARBA" id="ARBA00023118"/>
    </source>
</evidence>
<evidence type="ECO:0000256" key="3">
    <source>
        <dbReference type="ARBA" id="ARBA00022722"/>
    </source>
</evidence>
<dbReference type="EMBL" id="AP035785">
    <property type="protein sequence ID" value="BFO71309.1"/>
    <property type="molecule type" value="Genomic_DNA"/>
</dbReference>
<keyword evidence="5" id="KW-0547">Nucleotide-binding</keyword>
<dbReference type="SUPFAM" id="SSF52540">
    <property type="entry name" value="P-loop containing nucleoside triphosphate hydrolases"/>
    <property type="match status" value="1"/>
</dbReference>
<evidence type="ECO:0000256" key="5">
    <source>
        <dbReference type="ARBA" id="ARBA00022741"/>
    </source>
</evidence>
<comment type="similarity">
    <text evidence="1">In the N-terminal section; belongs to the CRISPR-associated nuclease Cas3-HD family.</text>
</comment>
<proteinExistence type="inferred from homology"/>
<dbReference type="GO" id="GO:0005524">
    <property type="term" value="F:ATP binding"/>
    <property type="evidence" value="ECO:0007669"/>
    <property type="project" value="UniProtKB-KW"/>
</dbReference>
<dbReference type="PANTHER" id="PTHR47963:SF9">
    <property type="entry name" value="CRISPR-ASSOCIATED ENDONUCLEASE_HELICASE CAS3"/>
    <property type="match status" value="1"/>
</dbReference>
<reference evidence="11" key="1">
    <citation type="submission" date="2024-07" db="EMBL/GenBank/DDBJ databases">
        <title>Complete genome sequence of Prevotella sp. YM-2024 GTC17253.</title>
        <authorList>
            <person name="Hayashi M."/>
            <person name="Muto Y."/>
            <person name="Tanaka K."/>
            <person name="Niwa H."/>
        </authorList>
    </citation>
    <scope>NUCLEOTIDE SEQUENCE</scope>
    <source>
        <strain evidence="11">GTC17253</strain>
    </source>
</reference>
<dbReference type="Gene3D" id="3.40.50.300">
    <property type="entry name" value="P-loop containing nucleotide triphosphate hydrolases"/>
    <property type="match status" value="2"/>
</dbReference>
<evidence type="ECO:0000256" key="8">
    <source>
        <dbReference type="ARBA" id="ARBA00022840"/>
    </source>
</evidence>
<gene>
    <name evidence="11" type="ORF">GTC17253_12750</name>
</gene>
<organism evidence="11">
    <name type="scientific">Prevotella sp. GTC17253</name>
    <dbReference type="NCBI Taxonomy" id="3236793"/>
    <lineage>
        <taxon>Bacteria</taxon>
        <taxon>Pseudomonadati</taxon>
        <taxon>Bacteroidota</taxon>
        <taxon>Bacteroidia</taxon>
        <taxon>Bacteroidales</taxon>
        <taxon>Prevotellaceae</taxon>
        <taxon>Prevotella</taxon>
    </lineage>
</organism>
<dbReference type="InterPro" id="IPR011545">
    <property type="entry name" value="DEAD/DEAH_box_helicase_dom"/>
</dbReference>
<dbReference type="NCBIfam" id="TIGR01587">
    <property type="entry name" value="cas3_core"/>
    <property type="match status" value="1"/>
</dbReference>
<dbReference type="GO" id="GO:0003723">
    <property type="term" value="F:RNA binding"/>
    <property type="evidence" value="ECO:0007669"/>
    <property type="project" value="TreeGrafter"/>
</dbReference>
<dbReference type="GO" id="GO:0051607">
    <property type="term" value="P:defense response to virus"/>
    <property type="evidence" value="ECO:0007669"/>
    <property type="project" value="UniProtKB-KW"/>
</dbReference>
<feature type="domain" description="HD Cas3-type" evidence="10">
    <location>
        <begin position="1"/>
        <end position="155"/>
    </location>
</feature>
<sequence length="675" mass="77453">MGVDVEVARKGAVLHDIGKVSPLFQRQMRSGYVRQPNFVFRHEIASLFFLSLLEEGEKDAVIEMVSAHHKSIYEDIGRKGLLDLDENKDSFGIHISGFDSWSKDALNILSEFGFKTHAISIEEARGNYEYAVSYCWGLDDGWSEWKGILMAADHYASALNEGTENSLRNLFVKPDLFFYNRRHDLYPLSQITTDDHRKHTMVTAPTGAGKTDFLLRRCRGRVFYTLPFQASINAMYDRIKSDLSNTDAIVSLLHASSGLKLEENLLEERVLQRHIGASVKVLTPHQMASIVFGIKGYEAMAVDLKGCDIILDEIHTYSGAIQSIVLRIIEVLLSLDCRIHVGTATMPTMLYNEVMKILGGERHVYEVKLDERQLHLFNRHIIYKVKDWMQCGTIIANAVSDGRRILLVCNQVRRAQDLYMRLVDRYPYVEKMLIHSRFKRMDRQRLETELKERFNNSSAACIVVSTQIVEVSLDISFDMMITECAPIDALIQRFGRINRKRTQESIGKYKPIYVLQPSEKDGDVLPYSKEMLLRSYAILPDGEIFQEANVQSMLDNVYPKIEISNIDYSGATFVNGEWQIQKLRHMSKSALLDVLDIESTICVTEKDREEYESGFYVDRSKLEIPVSYRSVAYRHLEQAKQGLLPFLVPDKSYSPEIGLLMDYVKPEYYNSFEIL</sequence>
<keyword evidence="4" id="KW-0479">Metal-binding</keyword>
<dbReference type="Pfam" id="PF01966">
    <property type="entry name" value="HD"/>
    <property type="match status" value="1"/>
</dbReference>
<evidence type="ECO:0000313" key="11">
    <source>
        <dbReference type="EMBL" id="BFO71309.1"/>
    </source>
</evidence>
<keyword evidence="3" id="KW-0540">Nuclease</keyword>
<dbReference type="InterPro" id="IPR001650">
    <property type="entry name" value="Helicase_C-like"/>
</dbReference>